<dbReference type="RefSeq" id="WP_112573935.1">
    <property type="nucleotide sequence ID" value="NZ_CP043450.1"/>
</dbReference>
<dbReference type="KEGG" id="mrub:DEO27_015640"/>
<dbReference type="Gene3D" id="2.60.120.10">
    <property type="entry name" value="Jelly Rolls"/>
    <property type="match status" value="1"/>
</dbReference>
<dbReference type="AlphaFoldDB" id="A0A5C1I243"/>
<dbReference type="InterPro" id="IPR000595">
    <property type="entry name" value="cNMP-bd_dom"/>
</dbReference>
<dbReference type="OrthoDB" id="680421at2"/>
<dbReference type="CDD" id="cd00038">
    <property type="entry name" value="CAP_ED"/>
    <property type="match status" value="1"/>
</dbReference>
<feature type="domain" description="Cyclic nucleotide-binding" evidence="1">
    <location>
        <begin position="9"/>
        <end position="111"/>
    </location>
</feature>
<evidence type="ECO:0000313" key="2">
    <source>
        <dbReference type="EMBL" id="QEM11398.1"/>
    </source>
</evidence>
<evidence type="ECO:0000259" key="1">
    <source>
        <dbReference type="PROSITE" id="PS50042"/>
    </source>
</evidence>
<name>A0A5C1I243_9SPHI</name>
<dbReference type="EMBL" id="CP043450">
    <property type="protein sequence ID" value="QEM11398.1"/>
    <property type="molecule type" value="Genomic_DNA"/>
</dbReference>
<proteinExistence type="predicted"/>
<sequence length="204" mass="23508">MNFREIVFTIKGIPEESFLKLEDIVKQVALPKGHLLFKANKINNRIYFIAKGISRAFIEGDQNEVTFAFFDEGKILLSIQSYVMAIAGYESIELLEDCELFQLHKNDLEALYSTDIHLANWGRKLADISFVETEKQMISRQFKSTLDRYEEFTKSHPDILQRVKLKHIASYLGMTQVSLSRIRAKDKRRLKQAQLKSAGSGKCL</sequence>
<dbReference type="Pfam" id="PF00027">
    <property type="entry name" value="cNMP_binding"/>
    <property type="match status" value="1"/>
</dbReference>
<dbReference type="SUPFAM" id="SSF51206">
    <property type="entry name" value="cAMP-binding domain-like"/>
    <property type="match status" value="1"/>
</dbReference>
<dbReference type="Proteomes" id="UP000251402">
    <property type="component" value="Chromosome"/>
</dbReference>
<organism evidence="2 3">
    <name type="scientific">Mucilaginibacter rubeus</name>
    <dbReference type="NCBI Taxonomy" id="2027860"/>
    <lineage>
        <taxon>Bacteria</taxon>
        <taxon>Pseudomonadati</taxon>
        <taxon>Bacteroidota</taxon>
        <taxon>Sphingobacteriia</taxon>
        <taxon>Sphingobacteriales</taxon>
        <taxon>Sphingobacteriaceae</taxon>
        <taxon>Mucilaginibacter</taxon>
    </lineage>
</organism>
<accession>A0A5C1I243</accession>
<dbReference type="PROSITE" id="PS50042">
    <property type="entry name" value="CNMP_BINDING_3"/>
    <property type="match status" value="1"/>
</dbReference>
<gene>
    <name evidence="2" type="ORF">DEO27_015640</name>
</gene>
<dbReference type="InterPro" id="IPR014710">
    <property type="entry name" value="RmlC-like_jellyroll"/>
</dbReference>
<evidence type="ECO:0000313" key="3">
    <source>
        <dbReference type="Proteomes" id="UP000251402"/>
    </source>
</evidence>
<reference evidence="2" key="1">
    <citation type="submission" date="2019-08" db="EMBL/GenBank/DDBJ databases">
        <title>Comparative genome analysis confer to the adaptation heavy metal polluted environment.</title>
        <authorList>
            <person name="Li Y."/>
        </authorList>
    </citation>
    <scope>NUCLEOTIDE SEQUENCE [LARGE SCALE GENOMIC DNA]</scope>
    <source>
        <strain evidence="2">P1</strain>
    </source>
</reference>
<dbReference type="InterPro" id="IPR018490">
    <property type="entry name" value="cNMP-bd_dom_sf"/>
</dbReference>
<protein>
    <submittedName>
        <fullName evidence="2">Crp/Fnr family transcriptional regulator</fullName>
    </submittedName>
</protein>
<keyword evidence="3" id="KW-1185">Reference proteome</keyword>